<dbReference type="Proteomes" id="UP001451303">
    <property type="component" value="Unassembled WGS sequence"/>
</dbReference>
<name>A0ABR3DPB0_NEUIN</name>
<comment type="caution">
    <text evidence="2">The sequence shown here is derived from an EMBL/GenBank/DDBJ whole genome shotgun (WGS) entry which is preliminary data.</text>
</comment>
<reference evidence="2 3" key="1">
    <citation type="submission" date="2023-09" db="EMBL/GenBank/DDBJ databases">
        <title>Multi-omics analysis of a traditional fermented food reveals byproduct-associated fungal strains for waste-to-food upcycling.</title>
        <authorList>
            <consortium name="Lawrence Berkeley National Laboratory"/>
            <person name="Rekdal V.M."/>
            <person name="Villalobos-Escobedo J.M."/>
            <person name="Rodriguez-Valeron N."/>
            <person name="Garcia M.O."/>
            <person name="Vasquez D.P."/>
            <person name="Damayanti I."/>
            <person name="Sorensen P.M."/>
            <person name="Baidoo E.E."/>
            <person name="De Carvalho A.C."/>
            <person name="Riley R."/>
            <person name="Lipzen A."/>
            <person name="He G."/>
            <person name="Yan M."/>
            <person name="Haridas S."/>
            <person name="Daum C."/>
            <person name="Yoshinaga Y."/>
            <person name="Ng V."/>
            <person name="Grigoriev I.V."/>
            <person name="Munk R."/>
            <person name="Nuraida L."/>
            <person name="Wijaya C.H."/>
            <person name="Morales P.-C."/>
            <person name="Keasling J.D."/>
        </authorList>
    </citation>
    <scope>NUCLEOTIDE SEQUENCE [LARGE SCALE GENOMIC DNA]</scope>
    <source>
        <strain evidence="2 3">FGSC 2613</strain>
    </source>
</reference>
<proteinExistence type="predicted"/>
<organism evidence="2 3">
    <name type="scientific">Neurospora intermedia</name>
    <dbReference type="NCBI Taxonomy" id="5142"/>
    <lineage>
        <taxon>Eukaryota</taxon>
        <taxon>Fungi</taxon>
        <taxon>Dikarya</taxon>
        <taxon>Ascomycota</taxon>
        <taxon>Pezizomycotina</taxon>
        <taxon>Sordariomycetes</taxon>
        <taxon>Sordariomycetidae</taxon>
        <taxon>Sordariales</taxon>
        <taxon>Sordariaceae</taxon>
        <taxon>Neurospora</taxon>
    </lineage>
</organism>
<evidence type="ECO:0000313" key="3">
    <source>
        <dbReference type="Proteomes" id="UP001451303"/>
    </source>
</evidence>
<dbReference type="EMBL" id="JAVLET010000001">
    <property type="protein sequence ID" value="KAL0474484.1"/>
    <property type="molecule type" value="Genomic_DNA"/>
</dbReference>
<gene>
    <name evidence="2" type="ORF">QR685DRAFT_509967</name>
</gene>
<evidence type="ECO:0000313" key="2">
    <source>
        <dbReference type="EMBL" id="KAL0474484.1"/>
    </source>
</evidence>
<evidence type="ECO:0000256" key="1">
    <source>
        <dbReference type="SAM" id="MobiDB-lite"/>
    </source>
</evidence>
<sequence length="93" mass="10253">MLVGATASTPPLSGCLALVSWFPWLLNAAGMIRKVFRLENVPSIKERAMLAGEVKVEGEPRAKDGPGRDRRAPGYTMDSRVGPKFLQQRTRSR</sequence>
<accession>A0ABR3DPB0</accession>
<feature type="region of interest" description="Disordered" evidence="1">
    <location>
        <begin position="55"/>
        <end position="93"/>
    </location>
</feature>
<feature type="compositionally biased region" description="Basic and acidic residues" evidence="1">
    <location>
        <begin position="55"/>
        <end position="72"/>
    </location>
</feature>
<keyword evidence="3" id="KW-1185">Reference proteome</keyword>
<protein>
    <submittedName>
        <fullName evidence="2">Uncharacterized protein</fullName>
    </submittedName>
</protein>